<dbReference type="Pfam" id="PF13401">
    <property type="entry name" value="AAA_22"/>
    <property type="match status" value="1"/>
</dbReference>
<dbReference type="Pfam" id="PF21327">
    <property type="entry name" value="GspA_C39-like"/>
    <property type="match status" value="1"/>
</dbReference>
<dbReference type="SMART" id="SM00382">
    <property type="entry name" value="AAA"/>
    <property type="match status" value="1"/>
</dbReference>
<organism evidence="2 3">
    <name type="scientific">Pseudaeromonas paramecii</name>
    <dbReference type="NCBI Taxonomy" id="2138166"/>
    <lineage>
        <taxon>Bacteria</taxon>
        <taxon>Pseudomonadati</taxon>
        <taxon>Pseudomonadota</taxon>
        <taxon>Gammaproteobacteria</taxon>
        <taxon>Aeromonadales</taxon>
        <taxon>Aeromonadaceae</taxon>
        <taxon>Pseudaeromonas</taxon>
    </lineage>
</organism>
<dbReference type="Proteomes" id="UP001501321">
    <property type="component" value="Unassembled WGS sequence"/>
</dbReference>
<dbReference type="Pfam" id="PF01471">
    <property type="entry name" value="PG_binding_1"/>
    <property type="match status" value="1"/>
</dbReference>
<dbReference type="InterPro" id="IPR049945">
    <property type="entry name" value="AAA_22"/>
</dbReference>
<proteinExistence type="predicted"/>
<feature type="domain" description="AAA+ ATPase" evidence="1">
    <location>
        <begin position="42"/>
        <end position="196"/>
    </location>
</feature>
<dbReference type="PANTHER" id="PTHR35894">
    <property type="entry name" value="GENERAL SECRETION PATHWAY PROTEIN A-RELATED"/>
    <property type="match status" value="1"/>
</dbReference>
<dbReference type="CDD" id="cd00009">
    <property type="entry name" value="AAA"/>
    <property type="match status" value="1"/>
</dbReference>
<dbReference type="Gene3D" id="3.90.70.10">
    <property type="entry name" value="Cysteine proteinases"/>
    <property type="match status" value="1"/>
</dbReference>
<dbReference type="InterPro" id="IPR027417">
    <property type="entry name" value="P-loop_NTPase"/>
</dbReference>
<dbReference type="Gene3D" id="3.40.50.300">
    <property type="entry name" value="P-loop containing nucleotide triphosphate hydrolases"/>
    <property type="match status" value="1"/>
</dbReference>
<dbReference type="RefSeq" id="WP_345012986.1">
    <property type="nucleotide sequence ID" value="NZ_BAABFC010000013.1"/>
</dbReference>
<dbReference type="SUPFAM" id="SSF52540">
    <property type="entry name" value="P-loop containing nucleoside triphosphate hydrolases"/>
    <property type="match status" value="1"/>
</dbReference>
<dbReference type="SUPFAM" id="SSF47090">
    <property type="entry name" value="PGBD-like"/>
    <property type="match status" value="1"/>
</dbReference>
<evidence type="ECO:0000259" key="1">
    <source>
        <dbReference type="SMART" id="SM00382"/>
    </source>
</evidence>
<keyword evidence="3" id="KW-1185">Reference proteome</keyword>
<dbReference type="InterPro" id="IPR036365">
    <property type="entry name" value="PGBD-like_sf"/>
</dbReference>
<dbReference type="InterPro" id="IPR048809">
    <property type="entry name" value="GspA_C39-like"/>
</dbReference>
<dbReference type="InterPro" id="IPR036366">
    <property type="entry name" value="PGBDSf"/>
</dbReference>
<gene>
    <name evidence="2" type="ORF">GCM10023095_21930</name>
</gene>
<accession>A0ABP8QAS7</accession>
<dbReference type="Gene3D" id="1.10.101.10">
    <property type="entry name" value="PGBD-like superfamily/PGBD"/>
    <property type="match status" value="1"/>
</dbReference>
<dbReference type="PANTHER" id="PTHR35894:SF1">
    <property type="entry name" value="PHOSPHORIBULOKINASE _ URIDINE KINASE FAMILY"/>
    <property type="match status" value="1"/>
</dbReference>
<protein>
    <submittedName>
        <fullName evidence="2">ExeA family protein</fullName>
    </submittedName>
</protein>
<dbReference type="InterPro" id="IPR003593">
    <property type="entry name" value="AAA+_ATPase"/>
</dbReference>
<name>A0ABP8QAS7_9GAMM</name>
<dbReference type="InterPro" id="IPR002477">
    <property type="entry name" value="Peptidoglycan-bd-like"/>
</dbReference>
<dbReference type="EMBL" id="BAABFC010000013">
    <property type="protein sequence ID" value="GAA4500304.1"/>
    <property type="molecule type" value="Genomic_DNA"/>
</dbReference>
<evidence type="ECO:0000313" key="3">
    <source>
        <dbReference type="Proteomes" id="UP001501321"/>
    </source>
</evidence>
<sequence length="531" mass="58585">MYKAFFGLAENPFSLSPNPKYCYMSERHTEALAHLSYGLQEGGGFVLLTGEVGTGKTTVSRCLRRQLDDETQLAVLHNPTLGPLELLQCLCDELQLAYEPAAGLKGLFDLIKMRLQENLAAGRRTVLLIDEAQHLTPEVLEQLRLLTNLETDEAKLLQVVLIGQPELQQLLQQPLLRQLAQRITARYHLLPLSRADVDAYVRFRLQVAGCLQPLFTPSAITVLHRVSGGIPRLINLICERALLGAYGAGQPRISPKLVRQAAEEALGYGQRSSSAPGLLFALCGAAFLAAGWFGWQQWGWLPTAPVEEVTVTVKQPVDADLVSRFQEARQLASEESGALQQLYRVWGYEVTLDEADCSQAYRADLRCELGAGSLDDLLALDHPAVIRLVDEDGLASYATLLQVEDQQADLLLGDESWRVDLSWLKQMWGDDYTLLWAVPAGSGGVISVKSRGPSVQWLETALSQALGEPARTLRRFDSTLADRLRRFQQQEGLAVDGVAGPQTLIRLNARSRTGMPRLVLRQDSPAEQGES</sequence>
<comment type="caution">
    <text evidence="2">The sequence shown here is derived from an EMBL/GenBank/DDBJ whole genome shotgun (WGS) entry which is preliminary data.</text>
</comment>
<dbReference type="InterPro" id="IPR052026">
    <property type="entry name" value="ExeA_AAA_ATPase_DNA-bind"/>
</dbReference>
<evidence type="ECO:0000313" key="2">
    <source>
        <dbReference type="EMBL" id="GAA4500304.1"/>
    </source>
</evidence>
<reference evidence="3" key="1">
    <citation type="journal article" date="2019" name="Int. J. Syst. Evol. Microbiol.">
        <title>The Global Catalogue of Microorganisms (GCM) 10K type strain sequencing project: providing services to taxonomists for standard genome sequencing and annotation.</title>
        <authorList>
            <consortium name="The Broad Institute Genomics Platform"/>
            <consortium name="The Broad Institute Genome Sequencing Center for Infectious Disease"/>
            <person name="Wu L."/>
            <person name="Ma J."/>
        </authorList>
    </citation>
    <scope>NUCLEOTIDE SEQUENCE [LARGE SCALE GENOMIC DNA]</scope>
    <source>
        <strain evidence="3">JCM 32226</strain>
    </source>
</reference>